<dbReference type="Gene3D" id="1.10.10.10">
    <property type="entry name" value="Winged helix-like DNA-binding domain superfamily/Winged helix DNA-binding domain"/>
    <property type="match status" value="1"/>
</dbReference>
<keyword evidence="3" id="KW-0731">Sigma factor</keyword>
<keyword evidence="4" id="KW-0238">DNA-binding</keyword>
<organism evidence="8 9">
    <name type="scientific">Kribbella karoonensis</name>
    <dbReference type="NCBI Taxonomy" id="324851"/>
    <lineage>
        <taxon>Bacteria</taxon>
        <taxon>Bacillati</taxon>
        <taxon>Actinomycetota</taxon>
        <taxon>Actinomycetes</taxon>
        <taxon>Propionibacteriales</taxon>
        <taxon>Kribbellaceae</taxon>
        <taxon>Kribbella</taxon>
    </lineage>
</organism>
<dbReference type="InterPro" id="IPR007630">
    <property type="entry name" value="RNA_pol_sigma70_r4"/>
</dbReference>
<proteinExistence type="inferred from homology"/>
<dbReference type="Gene3D" id="1.10.1740.10">
    <property type="match status" value="1"/>
</dbReference>
<dbReference type="InterPro" id="IPR036388">
    <property type="entry name" value="WH-like_DNA-bd_sf"/>
</dbReference>
<dbReference type="InterPro" id="IPR039425">
    <property type="entry name" value="RNA_pol_sigma-70-like"/>
</dbReference>
<protein>
    <submittedName>
        <fullName evidence="8">Sigma-70 family RNA polymerase sigma factor</fullName>
    </submittedName>
</protein>
<dbReference type="InterPro" id="IPR007627">
    <property type="entry name" value="RNA_pol_sigma70_r2"/>
</dbReference>
<reference evidence="8 9" key="1">
    <citation type="journal article" date="2019" name="Int. J. Syst. Evol. Microbiol.">
        <title>The Global Catalogue of Microorganisms (GCM) 10K type strain sequencing project: providing services to taxonomists for standard genome sequencing and annotation.</title>
        <authorList>
            <consortium name="The Broad Institute Genomics Platform"/>
            <consortium name="The Broad Institute Genome Sequencing Center for Infectious Disease"/>
            <person name="Wu L."/>
            <person name="Ma J."/>
        </authorList>
    </citation>
    <scope>NUCLEOTIDE SEQUENCE [LARGE SCALE GENOMIC DNA]</scope>
    <source>
        <strain evidence="8 9">JCM 14304</strain>
    </source>
</reference>
<dbReference type="CDD" id="cd06171">
    <property type="entry name" value="Sigma70_r4"/>
    <property type="match status" value="1"/>
</dbReference>
<name>A0ABN2D6B4_9ACTN</name>
<dbReference type="SUPFAM" id="SSF88659">
    <property type="entry name" value="Sigma3 and sigma4 domains of RNA polymerase sigma factors"/>
    <property type="match status" value="1"/>
</dbReference>
<evidence type="ECO:0000259" key="6">
    <source>
        <dbReference type="Pfam" id="PF04542"/>
    </source>
</evidence>
<keyword evidence="9" id="KW-1185">Reference proteome</keyword>
<dbReference type="Proteomes" id="UP001500190">
    <property type="component" value="Unassembled WGS sequence"/>
</dbReference>
<evidence type="ECO:0000256" key="4">
    <source>
        <dbReference type="ARBA" id="ARBA00023125"/>
    </source>
</evidence>
<evidence type="ECO:0000313" key="8">
    <source>
        <dbReference type="EMBL" id="GAA1569919.1"/>
    </source>
</evidence>
<evidence type="ECO:0000256" key="3">
    <source>
        <dbReference type="ARBA" id="ARBA00023082"/>
    </source>
</evidence>
<dbReference type="NCBIfam" id="TIGR02937">
    <property type="entry name" value="sigma70-ECF"/>
    <property type="match status" value="1"/>
</dbReference>
<dbReference type="Pfam" id="PF04545">
    <property type="entry name" value="Sigma70_r4"/>
    <property type="match status" value="1"/>
</dbReference>
<comment type="similarity">
    <text evidence="1">Belongs to the sigma-70 factor family. ECF subfamily.</text>
</comment>
<evidence type="ECO:0000256" key="5">
    <source>
        <dbReference type="ARBA" id="ARBA00023163"/>
    </source>
</evidence>
<dbReference type="InterPro" id="IPR013325">
    <property type="entry name" value="RNA_pol_sigma_r2"/>
</dbReference>
<feature type="domain" description="RNA polymerase sigma-70 region 2" evidence="6">
    <location>
        <begin position="41"/>
        <end position="108"/>
    </location>
</feature>
<dbReference type="EMBL" id="BAAAND010000001">
    <property type="protein sequence ID" value="GAA1569919.1"/>
    <property type="molecule type" value="Genomic_DNA"/>
</dbReference>
<feature type="domain" description="RNA polymerase sigma-70 region 4" evidence="7">
    <location>
        <begin position="140"/>
        <end position="189"/>
    </location>
</feature>
<evidence type="ECO:0000256" key="1">
    <source>
        <dbReference type="ARBA" id="ARBA00010641"/>
    </source>
</evidence>
<dbReference type="PANTHER" id="PTHR43133">
    <property type="entry name" value="RNA POLYMERASE ECF-TYPE SIGMA FACTO"/>
    <property type="match status" value="1"/>
</dbReference>
<keyword evidence="5" id="KW-0804">Transcription</keyword>
<evidence type="ECO:0000259" key="7">
    <source>
        <dbReference type="Pfam" id="PF04545"/>
    </source>
</evidence>
<dbReference type="Pfam" id="PF04542">
    <property type="entry name" value="Sigma70_r2"/>
    <property type="match status" value="1"/>
</dbReference>
<dbReference type="NCBIfam" id="NF007227">
    <property type="entry name" value="PRK09645.1"/>
    <property type="match status" value="1"/>
</dbReference>
<comment type="caution">
    <text evidence="8">The sequence shown here is derived from an EMBL/GenBank/DDBJ whole genome shotgun (WGS) entry which is preliminary data.</text>
</comment>
<sequence>MATATDPTSADLMWTATAPGIVRSVGDNPASPDAETLIRTLYAEHGRSLLAYATRLTGDRAAAEDVVQETLLRAWRHADDLAAGKGSVRGWLLTVARNLVTDRARARAARPAEVADVVDRPPVELDHSESVVNTMVVMEALDKVSSEHREVLVQLYYRGRSVAEAAKELGVPPGTVKSRTYYALRALRAVLAEKTAEVSHE</sequence>
<gene>
    <name evidence="8" type="ORF">GCM10009742_10170</name>
</gene>
<dbReference type="PANTHER" id="PTHR43133:SF52">
    <property type="entry name" value="ECF RNA POLYMERASE SIGMA FACTOR SIGL"/>
    <property type="match status" value="1"/>
</dbReference>
<evidence type="ECO:0000256" key="2">
    <source>
        <dbReference type="ARBA" id="ARBA00023015"/>
    </source>
</evidence>
<dbReference type="SUPFAM" id="SSF88946">
    <property type="entry name" value="Sigma2 domain of RNA polymerase sigma factors"/>
    <property type="match status" value="1"/>
</dbReference>
<dbReference type="InterPro" id="IPR013324">
    <property type="entry name" value="RNA_pol_sigma_r3/r4-like"/>
</dbReference>
<accession>A0ABN2D6B4</accession>
<evidence type="ECO:0000313" key="9">
    <source>
        <dbReference type="Proteomes" id="UP001500190"/>
    </source>
</evidence>
<keyword evidence="2" id="KW-0805">Transcription regulation</keyword>
<dbReference type="InterPro" id="IPR014284">
    <property type="entry name" value="RNA_pol_sigma-70_dom"/>
</dbReference>